<evidence type="ECO:0000313" key="4">
    <source>
        <dbReference type="Proteomes" id="UP000306585"/>
    </source>
</evidence>
<dbReference type="GO" id="GO:0000160">
    <property type="term" value="P:phosphorelay signal transduction system"/>
    <property type="evidence" value="ECO:0007669"/>
    <property type="project" value="InterPro"/>
</dbReference>
<dbReference type="SMART" id="SM00448">
    <property type="entry name" value="REC"/>
    <property type="match status" value="1"/>
</dbReference>
<keyword evidence="4" id="KW-1185">Reference proteome</keyword>
<dbReference type="InterPro" id="IPR052893">
    <property type="entry name" value="TCS_response_regulator"/>
</dbReference>
<name>A0A5R9GKT9_9PROT</name>
<accession>A0A5R9GKT9</accession>
<evidence type="ECO:0000256" key="1">
    <source>
        <dbReference type="PROSITE-ProRule" id="PRU00169"/>
    </source>
</evidence>
<reference evidence="3 4" key="1">
    <citation type="journal article" date="2019" name="Appl. Environ. Microbiol.">
        <title>Environmental Evidence and Genomic Insight of Iron-oxidizing Bacteria Preference Towards More Corrosion Resistant Stainless Steel at Higher Salinities.</title>
        <authorList>
            <person name="Garrison C.E."/>
            <person name="Price K.A."/>
            <person name="Field E.K."/>
        </authorList>
    </citation>
    <scope>NUCLEOTIDE SEQUENCE [LARGE SCALE GENOMIC DNA]</scope>
    <source>
        <strain evidence="3 4">P3</strain>
    </source>
</reference>
<dbReference type="InterPro" id="IPR001789">
    <property type="entry name" value="Sig_transdc_resp-reg_receiver"/>
</dbReference>
<gene>
    <name evidence="3" type="ORF">FEF65_12490</name>
</gene>
<sequence length="152" mass="17005">MSTGEQAIEILLVEDSPGDVRLTVEAFKDMKLHNKLSVASDGVEALQFLRREGAYADASRPDIIILDLNLPRLDGRQVLAEIKADERLKHIPVIILTSSSADEDIAHTYKLHANCFITKPISFEEFTRVITTVNDFWLSIVKLPPRDHLQGG</sequence>
<feature type="modified residue" description="4-aspartylphosphate" evidence="1">
    <location>
        <position position="67"/>
    </location>
</feature>
<organism evidence="3 4">
    <name type="scientific">Mariprofundus erugo</name>
    <dbReference type="NCBI Taxonomy" id="2528639"/>
    <lineage>
        <taxon>Bacteria</taxon>
        <taxon>Pseudomonadati</taxon>
        <taxon>Pseudomonadota</taxon>
        <taxon>Candidatius Mariprofundia</taxon>
        <taxon>Mariprofundales</taxon>
        <taxon>Mariprofundaceae</taxon>
        <taxon>Mariprofundus</taxon>
    </lineage>
</organism>
<dbReference type="EMBL" id="VBRY01000014">
    <property type="protein sequence ID" value="TLS65639.1"/>
    <property type="molecule type" value="Genomic_DNA"/>
</dbReference>
<dbReference type="Gene3D" id="3.40.50.2300">
    <property type="match status" value="1"/>
</dbReference>
<keyword evidence="1" id="KW-0597">Phosphoprotein</keyword>
<protein>
    <submittedName>
        <fullName evidence="3">Response regulator</fullName>
    </submittedName>
</protein>
<dbReference type="OrthoDB" id="5296622at2"/>
<feature type="domain" description="Response regulatory" evidence="2">
    <location>
        <begin position="9"/>
        <end position="134"/>
    </location>
</feature>
<dbReference type="Pfam" id="PF00072">
    <property type="entry name" value="Response_reg"/>
    <property type="match status" value="1"/>
</dbReference>
<dbReference type="PROSITE" id="PS50110">
    <property type="entry name" value="RESPONSE_REGULATORY"/>
    <property type="match status" value="1"/>
</dbReference>
<dbReference type="SUPFAM" id="SSF52172">
    <property type="entry name" value="CheY-like"/>
    <property type="match status" value="1"/>
</dbReference>
<dbReference type="Proteomes" id="UP000306585">
    <property type="component" value="Unassembled WGS sequence"/>
</dbReference>
<dbReference type="InterPro" id="IPR011006">
    <property type="entry name" value="CheY-like_superfamily"/>
</dbReference>
<dbReference type="AlphaFoldDB" id="A0A5R9GKT9"/>
<evidence type="ECO:0000259" key="2">
    <source>
        <dbReference type="PROSITE" id="PS50110"/>
    </source>
</evidence>
<dbReference type="RefSeq" id="WP_138240154.1">
    <property type="nucleotide sequence ID" value="NZ_VBRY01000014.1"/>
</dbReference>
<dbReference type="PANTHER" id="PTHR44520">
    <property type="entry name" value="RESPONSE REGULATOR RCP1-RELATED"/>
    <property type="match status" value="1"/>
</dbReference>
<evidence type="ECO:0000313" key="3">
    <source>
        <dbReference type="EMBL" id="TLS65639.1"/>
    </source>
</evidence>
<dbReference type="PANTHER" id="PTHR44520:SF2">
    <property type="entry name" value="RESPONSE REGULATOR RCP1"/>
    <property type="match status" value="1"/>
</dbReference>
<comment type="caution">
    <text evidence="3">The sequence shown here is derived from an EMBL/GenBank/DDBJ whole genome shotgun (WGS) entry which is preliminary data.</text>
</comment>
<dbReference type="CDD" id="cd17557">
    <property type="entry name" value="REC_Rcp-like"/>
    <property type="match status" value="1"/>
</dbReference>
<proteinExistence type="predicted"/>